<reference evidence="1" key="1">
    <citation type="journal article" date="2022" name="Front. Microbiol.">
        <title>Genome-based taxonomic rearrangement of Oceanobacter-related bacteria including the description of Thalassolituus hydrocarbonoclasticus sp. nov. and Thalassolituus pacificus sp. nov. and emended description of the genus Thalassolituus.</title>
        <authorList>
            <person name="Dong C."/>
            <person name="Wei L."/>
            <person name="Wang J."/>
            <person name="Lai Q."/>
            <person name="Huang Z."/>
            <person name="Shao Z."/>
        </authorList>
    </citation>
    <scope>NUCLEOTIDE SEQUENCE</scope>
    <source>
        <strain evidence="1">59MF3M-4</strain>
    </source>
</reference>
<dbReference type="AlphaFoldDB" id="A0A9X2WE28"/>
<evidence type="ECO:0000313" key="1">
    <source>
        <dbReference type="EMBL" id="MCT7357987.1"/>
    </source>
</evidence>
<dbReference type="Proteomes" id="UP001147830">
    <property type="component" value="Unassembled WGS sequence"/>
</dbReference>
<evidence type="ECO:0000313" key="2">
    <source>
        <dbReference type="Proteomes" id="UP001147830"/>
    </source>
</evidence>
<accession>A0A9X2WE28</accession>
<name>A0A9X2WE28_9GAMM</name>
<keyword evidence="2" id="KW-1185">Reference proteome</keyword>
<sequence>MPRNFSQATAELTVLVAEAVCIRPNCEQQFVQDFCDLSAAQATAALALATDIGLIVKDNETYKTESPLVRLLGTPDESSKAAILRILLECYEPFVFFRERLVATGNSDTAAQQTKVHLDLNAHREEIKDTLISLGTYTKAINAKGGGVYEAVNGEDLNQLRNVAEASSNLADAEASIRIEIGDYADSLDRVEVVVPLARALLKAKEEHAKEAVAEAAAALESFLAGLANRMGVNLQGATGLTSRIDKFRANSILPKKITEAGKYLGQIRNAADHGVDIDPDVGSVWKILPSSGRHYVFVACAFIRACGARENNQDFYI</sequence>
<comment type="caution">
    <text evidence="1">The sequence shown here is derived from an EMBL/GenBank/DDBJ whole genome shotgun (WGS) entry which is preliminary data.</text>
</comment>
<dbReference type="EMBL" id="JAOANI010000009">
    <property type="protein sequence ID" value="MCT7357987.1"/>
    <property type="molecule type" value="Genomic_DNA"/>
</dbReference>
<dbReference type="RefSeq" id="WP_260974910.1">
    <property type="nucleotide sequence ID" value="NZ_JAOANI010000009.1"/>
</dbReference>
<reference evidence="1" key="2">
    <citation type="submission" date="2022-08" db="EMBL/GenBank/DDBJ databases">
        <authorList>
            <person name="Dong C."/>
        </authorList>
    </citation>
    <scope>NUCLEOTIDE SEQUENCE</scope>
    <source>
        <strain evidence="1">59MF3M-4</strain>
    </source>
</reference>
<protein>
    <submittedName>
        <fullName evidence="1">Uncharacterized protein</fullName>
    </submittedName>
</protein>
<proteinExistence type="predicted"/>
<gene>
    <name evidence="1" type="ORF">NYR02_02980</name>
</gene>
<organism evidence="1 2">
    <name type="scientific">Thalassolituus pacificus</name>
    <dbReference type="NCBI Taxonomy" id="2975440"/>
    <lineage>
        <taxon>Bacteria</taxon>
        <taxon>Pseudomonadati</taxon>
        <taxon>Pseudomonadota</taxon>
        <taxon>Gammaproteobacteria</taxon>
        <taxon>Oceanospirillales</taxon>
        <taxon>Oceanospirillaceae</taxon>
        <taxon>Thalassolituus</taxon>
    </lineage>
</organism>